<proteinExistence type="predicted"/>
<gene>
    <name evidence="1" type="ORF">LRX75_08230</name>
</gene>
<sequence>MENKITNFRVTLSEIHFLFHRLRAEMERLKGNRGIAGESDDDMAVPGR</sequence>
<dbReference type="AlphaFoldDB" id="A0A9X1T0F6"/>
<reference evidence="1" key="1">
    <citation type="submission" date="2021-12" db="EMBL/GenBank/DDBJ databases">
        <authorList>
            <person name="Li Y."/>
        </authorList>
    </citation>
    <scope>NUCLEOTIDE SEQUENCE</scope>
    <source>
        <strain evidence="1">DKSPLA3</strain>
    </source>
</reference>
<organism evidence="1 2">
    <name type="scientific">Rhizobium quercicola</name>
    <dbReference type="NCBI Taxonomy" id="2901226"/>
    <lineage>
        <taxon>Bacteria</taxon>
        <taxon>Pseudomonadati</taxon>
        <taxon>Pseudomonadota</taxon>
        <taxon>Alphaproteobacteria</taxon>
        <taxon>Hyphomicrobiales</taxon>
        <taxon>Rhizobiaceae</taxon>
        <taxon>Rhizobium/Agrobacterium group</taxon>
        <taxon>Rhizobium</taxon>
    </lineage>
</organism>
<protein>
    <submittedName>
        <fullName evidence="1">Uncharacterized protein</fullName>
    </submittedName>
</protein>
<comment type="caution">
    <text evidence="1">The sequence shown here is derived from an EMBL/GenBank/DDBJ whole genome shotgun (WGS) entry which is preliminary data.</text>
</comment>
<evidence type="ECO:0000313" key="2">
    <source>
        <dbReference type="Proteomes" id="UP001139089"/>
    </source>
</evidence>
<evidence type="ECO:0000313" key="1">
    <source>
        <dbReference type="EMBL" id="MCD7109029.1"/>
    </source>
</evidence>
<keyword evidence="2" id="KW-1185">Reference proteome</keyword>
<accession>A0A9X1T0F6</accession>
<dbReference type="RefSeq" id="WP_231813393.1">
    <property type="nucleotide sequence ID" value="NZ_JAJOZR010000004.1"/>
</dbReference>
<dbReference type="EMBL" id="JAJOZR010000004">
    <property type="protein sequence ID" value="MCD7109029.1"/>
    <property type="molecule type" value="Genomic_DNA"/>
</dbReference>
<dbReference type="Proteomes" id="UP001139089">
    <property type="component" value="Unassembled WGS sequence"/>
</dbReference>
<name>A0A9X1T0F6_9HYPH</name>